<protein>
    <submittedName>
        <fullName evidence="2">PadR family transcriptional regulator</fullName>
    </submittedName>
</protein>
<dbReference type="SUPFAM" id="SSF46785">
    <property type="entry name" value="Winged helix' DNA-binding domain"/>
    <property type="match status" value="1"/>
</dbReference>
<accession>A0ABT5YM49</accession>
<sequence>MDTKTLCLAVLSRGPASGYEIKKTLEQPPYCLFQDTGFGSIYPALQRLNEDGAVATTDCTPTRRPAKRIHALTDEGRSRLLEALSQAPSPDRLRSDFLFTLLHGDLLPPDLVLEMIDARIAELEAKLSQVEACEPRADSPCAVFLHGLGRTHYGGCLDYLRRNRSKLARDLNAASAPSSKRAAE</sequence>
<gene>
    <name evidence="2" type="ORF">P2G67_08600</name>
</gene>
<feature type="domain" description="Transcription regulator PadR N-terminal" evidence="1">
    <location>
        <begin position="8"/>
        <end position="80"/>
    </location>
</feature>
<keyword evidence="3" id="KW-1185">Reference proteome</keyword>
<dbReference type="InterPro" id="IPR036388">
    <property type="entry name" value="WH-like_DNA-bd_sf"/>
</dbReference>
<dbReference type="Pfam" id="PF03551">
    <property type="entry name" value="PadR"/>
    <property type="match status" value="1"/>
</dbReference>
<dbReference type="EMBL" id="JARHUD010000004">
    <property type="protein sequence ID" value="MDF2096032.1"/>
    <property type="molecule type" value="Genomic_DNA"/>
</dbReference>
<evidence type="ECO:0000313" key="2">
    <source>
        <dbReference type="EMBL" id="MDF2096032.1"/>
    </source>
</evidence>
<dbReference type="PANTHER" id="PTHR43252:SF6">
    <property type="entry name" value="NEGATIVE TRANSCRIPTION REGULATOR PADR"/>
    <property type="match status" value="1"/>
</dbReference>
<name>A0ABT5YM49_9PROT</name>
<evidence type="ECO:0000313" key="3">
    <source>
        <dbReference type="Proteomes" id="UP001215503"/>
    </source>
</evidence>
<dbReference type="InterPro" id="IPR036390">
    <property type="entry name" value="WH_DNA-bd_sf"/>
</dbReference>
<organism evidence="2 3">
    <name type="scientific">Aquibaculum arenosum</name>
    <dbReference type="NCBI Taxonomy" id="3032591"/>
    <lineage>
        <taxon>Bacteria</taxon>
        <taxon>Pseudomonadati</taxon>
        <taxon>Pseudomonadota</taxon>
        <taxon>Alphaproteobacteria</taxon>
        <taxon>Rhodospirillales</taxon>
        <taxon>Rhodovibrionaceae</taxon>
        <taxon>Aquibaculum</taxon>
    </lineage>
</organism>
<dbReference type="InterPro" id="IPR005149">
    <property type="entry name" value="Tscrpt_reg_PadR_N"/>
</dbReference>
<dbReference type="PANTHER" id="PTHR43252">
    <property type="entry name" value="TRANSCRIPTIONAL REGULATOR YQJI"/>
    <property type="match status" value="1"/>
</dbReference>
<comment type="caution">
    <text evidence="2">The sequence shown here is derived from an EMBL/GenBank/DDBJ whole genome shotgun (WGS) entry which is preliminary data.</text>
</comment>
<dbReference type="Proteomes" id="UP001215503">
    <property type="component" value="Unassembled WGS sequence"/>
</dbReference>
<proteinExistence type="predicted"/>
<reference evidence="2 3" key="1">
    <citation type="submission" date="2023-03" db="EMBL/GenBank/DDBJ databases">
        <title>Fodinicurvata sp. CAU 1616 isolated from sea sendiment.</title>
        <authorList>
            <person name="Kim W."/>
        </authorList>
    </citation>
    <scope>NUCLEOTIDE SEQUENCE [LARGE SCALE GENOMIC DNA]</scope>
    <source>
        <strain evidence="2 3">CAU 1616</strain>
    </source>
</reference>
<dbReference type="RefSeq" id="WP_275822040.1">
    <property type="nucleotide sequence ID" value="NZ_JARHUD010000004.1"/>
</dbReference>
<evidence type="ECO:0000259" key="1">
    <source>
        <dbReference type="Pfam" id="PF03551"/>
    </source>
</evidence>
<dbReference type="Gene3D" id="1.10.10.10">
    <property type="entry name" value="Winged helix-like DNA-binding domain superfamily/Winged helix DNA-binding domain"/>
    <property type="match status" value="1"/>
</dbReference>